<gene>
    <name evidence="1" type="ORF">SAMN03097694_2122</name>
</gene>
<evidence type="ECO:0000313" key="1">
    <source>
        <dbReference type="EMBL" id="SFX42607.1"/>
    </source>
</evidence>
<sequence length="161" mass="18183">MLPIPEAELSAEDLEDFASRYLGKLLFVFSRIELSLTLNLVVMSVTARMGESEAALSNCYFARKLDFFLRFADVLHQERADFLLACHAWHAAAKSICLKRNRFAHGRWAILPSTQQVVHVSGYPGGHQDEVRYALADLRAIVLEAENVHAQLLELINKQLC</sequence>
<evidence type="ECO:0000313" key="2">
    <source>
        <dbReference type="Proteomes" id="UP000182489"/>
    </source>
</evidence>
<comment type="caution">
    <text evidence="1">The sequence shown here is derived from an EMBL/GenBank/DDBJ whole genome shotgun (WGS) entry which is preliminary data.</text>
</comment>
<dbReference type="RefSeq" id="WP_072453767.1">
    <property type="nucleotide sequence ID" value="NZ_FPKH01000001.1"/>
</dbReference>
<protein>
    <submittedName>
        <fullName evidence="1">Uncharacterized protein</fullName>
    </submittedName>
</protein>
<dbReference type="Proteomes" id="UP000182489">
    <property type="component" value="Unassembled WGS sequence"/>
</dbReference>
<accession>A0AB38C6T2</accession>
<name>A0AB38C6T2_9BURK</name>
<reference evidence="1 2" key="1">
    <citation type="submission" date="2016-11" db="EMBL/GenBank/DDBJ databases">
        <authorList>
            <person name="Varghese N."/>
            <person name="Submissions S."/>
        </authorList>
    </citation>
    <scope>NUCLEOTIDE SEQUENCE [LARGE SCALE GENOMIC DNA]</scope>
    <source>
        <strain evidence="1 2">NFR18</strain>
    </source>
</reference>
<dbReference type="AlphaFoldDB" id="A0AB38C6T2"/>
<organism evidence="1 2">
    <name type="scientific">Janthinobacterium lividum</name>
    <dbReference type="NCBI Taxonomy" id="29581"/>
    <lineage>
        <taxon>Bacteria</taxon>
        <taxon>Pseudomonadati</taxon>
        <taxon>Pseudomonadota</taxon>
        <taxon>Betaproteobacteria</taxon>
        <taxon>Burkholderiales</taxon>
        <taxon>Oxalobacteraceae</taxon>
        <taxon>Janthinobacterium</taxon>
    </lineage>
</organism>
<dbReference type="EMBL" id="FPKH01000001">
    <property type="protein sequence ID" value="SFX42607.1"/>
    <property type="molecule type" value="Genomic_DNA"/>
</dbReference>
<proteinExistence type="predicted"/>